<evidence type="ECO:0000313" key="2">
    <source>
        <dbReference type="EMBL" id="BAD19245.1"/>
    </source>
</evidence>
<organism evidence="2 3">
    <name type="scientific">Oryza sativa subsp. japonica</name>
    <name type="common">Rice</name>
    <dbReference type="NCBI Taxonomy" id="39947"/>
    <lineage>
        <taxon>Eukaryota</taxon>
        <taxon>Viridiplantae</taxon>
        <taxon>Streptophyta</taxon>
        <taxon>Embryophyta</taxon>
        <taxon>Tracheophyta</taxon>
        <taxon>Spermatophyta</taxon>
        <taxon>Magnoliopsida</taxon>
        <taxon>Liliopsida</taxon>
        <taxon>Poales</taxon>
        <taxon>Poaceae</taxon>
        <taxon>BOP clade</taxon>
        <taxon>Oryzoideae</taxon>
        <taxon>Oryzeae</taxon>
        <taxon>Oryzinae</taxon>
        <taxon>Oryza</taxon>
        <taxon>Oryza sativa</taxon>
    </lineage>
</organism>
<accession>Q6K9A5</accession>
<reference evidence="3" key="4">
    <citation type="journal article" date="2008" name="Nucleic Acids Res.">
        <title>The rice annotation project database (RAP-DB): 2008 update.</title>
        <authorList>
            <consortium name="The rice annotation project (RAP)"/>
        </authorList>
    </citation>
    <scope>GENOME REANNOTATION</scope>
    <source>
        <strain evidence="3">cv. Nipponbare</strain>
    </source>
</reference>
<dbReference type="EMBL" id="AP004064">
    <property type="protein sequence ID" value="BAD19245.1"/>
    <property type="molecule type" value="Genomic_DNA"/>
</dbReference>
<protein>
    <submittedName>
        <fullName evidence="2">Uncharacterized protein</fullName>
    </submittedName>
</protein>
<reference evidence="3" key="3">
    <citation type="journal article" date="2005" name="Nature">
        <title>The map-based sequence of the rice genome.</title>
        <authorList>
            <consortium name="International rice genome sequencing project (IRGSP)"/>
            <person name="Matsumoto T."/>
            <person name="Wu J."/>
            <person name="Kanamori H."/>
            <person name="Katayose Y."/>
            <person name="Fujisawa M."/>
            <person name="Namiki N."/>
            <person name="Mizuno H."/>
            <person name="Yamamoto K."/>
            <person name="Antonio B.A."/>
            <person name="Baba T."/>
            <person name="Sakata K."/>
            <person name="Nagamura Y."/>
            <person name="Aoki H."/>
            <person name="Arikawa K."/>
            <person name="Arita K."/>
            <person name="Bito T."/>
            <person name="Chiden Y."/>
            <person name="Fujitsuka N."/>
            <person name="Fukunaka R."/>
            <person name="Hamada M."/>
            <person name="Harada C."/>
            <person name="Hayashi A."/>
            <person name="Hijishita S."/>
            <person name="Honda M."/>
            <person name="Hosokawa S."/>
            <person name="Ichikawa Y."/>
            <person name="Idonuma A."/>
            <person name="Iijima M."/>
            <person name="Ikeda M."/>
            <person name="Ikeno M."/>
            <person name="Ito K."/>
            <person name="Ito S."/>
            <person name="Ito T."/>
            <person name="Ito Y."/>
            <person name="Ito Y."/>
            <person name="Iwabuchi A."/>
            <person name="Kamiya K."/>
            <person name="Karasawa W."/>
            <person name="Kurita K."/>
            <person name="Katagiri S."/>
            <person name="Kikuta A."/>
            <person name="Kobayashi H."/>
            <person name="Kobayashi N."/>
            <person name="Machita K."/>
            <person name="Maehara T."/>
            <person name="Masukawa M."/>
            <person name="Mizubayashi T."/>
            <person name="Mukai Y."/>
            <person name="Nagasaki H."/>
            <person name="Nagata Y."/>
            <person name="Naito S."/>
            <person name="Nakashima M."/>
            <person name="Nakama Y."/>
            <person name="Nakamichi Y."/>
            <person name="Nakamura M."/>
            <person name="Meguro A."/>
            <person name="Negishi M."/>
            <person name="Ohta I."/>
            <person name="Ohta T."/>
            <person name="Okamoto M."/>
            <person name="Ono N."/>
            <person name="Saji S."/>
            <person name="Sakaguchi M."/>
            <person name="Sakai K."/>
            <person name="Shibata M."/>
            <person name="Shimokawa T."/>
            <person name="Song J."/>
            <person name="Takazaki Y."/>
            <person name="Terasawa K."/>
            <person name="Tsugane M."/>
            <person name="Tsuji K."/>
            <person name="Ueda S."/>
            <person name="Waki K."/>
            <person name="Yamagata H."/>
            <person name="Yamamoto M."/>
            <person name="Yamamoto S."/>
            <person name="Yamane H."/>
            <person name="Yoshiki S."/>
            <person name="Yoshihara R."/>
            <person name="Yukawa K."/>
            <person name="Zhong H."/>
            <person name="Yano M."/>
            <person name="Yuan Q."/>
            <person name="Ouyang S."/>
            <person name="Liu J."/>
            <person name="Jones K.M."/>
            <person name="Gansberger K."/>
            <person name="Moffat K."/>
            <person name="Hill J."/>
            <person name="Bera J."/>
            <person name="Fadrosh D."/>
            <person name="Jin S."/>
            <person name="Johri S."/>
            <person name="Kim M."/>
            <person name="Overton L."/>
            <person name="Reardon M."/>
            <person name="Tsitrin T."/>
            <person name="Vuong H."/>
            <person name="Weaver B."/>
            <person name="Ciecko A."/>
            <person name="Tallon L."/>
            <person name="Jackson J."/>
            <person name="Pai G."/>
            <person name="Aken S.V."/>
            <person name="Utterback T."/>
            <person name="Reidmuller S."/>
            <person name="Feldblyum T."/>
            <person name="Hsiao J."/>
            <person name="Zismann V."/>
            <person name="Iobst S."/>
            <person name="de Vazeille A.R."/>
            <person name="Buell C.R."/>
            <person name="Ying K."/>
            <person name="Li Y."/>
            <person name="Lu T."/>
            <person name="Huang Y."/>
            <person name="Zhao Q."/>
            <person name="Feng Q."/>
            <person name="Zhang L."/>
            <person name="Zhu J."/>
            <person name="Weng Q."/>
            <person name="Mu J."/>
            <person name="Lu Y."/>
            <person name="Fan D."/>
            <person name="Liu Y."/>
            <person name="Guan J."/>
            <person name="Zhang Y."/>
            <person name="Yu S."/>
            <person name="Liu X."/>
            <person name="Zhang Y."/>
            <person name="Hong G."/>
            <person name="Han B."/>
            <person name="Choisne N."/>
            <person name="Demange N."/>
            <person name="Orjeda G."/>
            <person name="Samain S."/>
            <person name="Cattolico L."/>
            <person name="Pelletier E."/>
            <person name="Couloux A."/>
            <person name="Segurens B."/>
            <person name="Wincker P."/>
            <person name="D'Hont A."/>
            <person name="Scarpelli C."/>
            <person name="Weissenbach J."/>
            <person name="Salanoubat M."/>
            <person name="Quetier F."/>
            <person name="Yu Y."/>
            <person name="Kim H.R."/>
            <person name="Rambo T."/>
            <person name="Currie J."/>
            <person name="Collura K."/>
            <person name="Luo M."/>
            <person name="Yang T."/>
            <person name="Ammiraju J.S.S."/>
            <person name="Engler F."/>
            <person name="Soderlund C."/>
            <person name="Wing R.A."/>
            <person name="Palmer L.E."/>
            <person name="de la Bastide M."/>
            <person name="Spiegel L."/>
            <person name="Nascimento L."/>
            <person name="Zutavern T."/>
            <person name="O'Shaughnessy A."/>
            <person name="Dike S."/>
            <person name="Dedhia N."/>
            <person name="Preston R."/>
            <person name="Balija V."/>
            <person name="McCombie W.R."/>
            <person name="Chow T."/>
            <person name="Chen H."/>
            <person name="Chung M."/>
            <person name="Chen C."/>
            <person name="Shaw J."/>
            <person name="Wu H."/>
            <person name="Hsiao K."/>
            <person name="Chao Y."/>
            <person name="Chu M."/>
            <person name="Cheng C."/>
            <person name="Hour A."/>
            <person name="Lee P."/>
            <person name="Lin S."/>
            <person name="Lin Y."/>
            <person name="Liou J."/>
            <person name="Liu S."/>
            <person name="Hsing Y."/>
            <person name="Raghuvanshi S."/>
            <person name="Mohanty A."/>
            <person name="Bharti A.K."/>
            <person name="Gaur A."/>
            <person name="Gupta V."/>
            <person name="Kumar D."/>
            <person name="Ravi V."/>
            <person name="Vij S."/>
            <person name="Kapur A."/>
            <person name="Khurana P."/>
            <person name="Khurana P."/>
            <person name="Khurana J.P."/>
            <person name="Tyagi A.K."/>
            <person name="Gaikwad K."/>
            <person name="Singh A."/>
            <person name="Dalal V."/>
            <person name="Srivastava S."/>
            <person name="Dixit A."/>
            <person name="Pal A.K."/>
            <person name="Ghazi I.A."/>
            <person name="Yadav M."/>
            <person name="Pandit A."/>
            <person name="Bhargava A."/>
            <person name="Sureshbabu K."/>
            <person name="Batra K."/>
            <person name="Sharma T.R."/>
            <person name="Mohapatra T."/>
            <person name="Singh N.K."/>
            <person name="Messing J."/>
            <person name="Nelson A.B."/>
            <person name="Fuks G."/>
            <person name="Kavchok S."/>
            <person name="Keizer G."/>
            <person name="Linton E."/>
            <person name="Llaca V."/>
            <person name="Song R."/>
            <person name="Tanyolac B."/>
            <person name="Young S."/>
            <person name="Ho-Il K."/>
            <person name="Hahn J.H."/>
            <person name="Sangsakoo G."/>
            <person name="Vanavichit A."/>
            <person name="de Mattos Luiz.A.T."/>
            <person name="Zimmer P.D."/>
            <person name="Malone G."/>
            <person name="Dellagostin O."/>
            <person name="de Oliveira A.C."/>
            <person name="Bevan M."/>
            <person name="Bancroft I."/>
            <person name="Minx P."/>
            <person name="Cordum H."/>
            <person name="Wilson R."/>
            <person name="Cheng Z."/>
            <person name="Jin W."/>
            <person name="Jiang J."/>
            <person name="Leong S.A."/>
            <person name="Iwama H."/>
            <person name="Gojobori T."/>
            <person name="Itoh T."/>
            <person name="Niimura Y."/>
            <person name="Fujii Y."/>
            <person name="Habara T."/>
            <person name="Sakai H."/>
            <person name="Sato Y."/>
            <person name="Wilson G."/>
            <person name="Kumar K."/>
            <person name="McCouch S."/>
            <person name="Juretic N."/>
            <person name="Hoen D."/>
            <person name="Wright S."/>
            <person name="Bruskiewich R."/>
            <person name="Bureau T."/>
            <person name="Miyao A."/>
            <person name="Hirochika H."/>
            <person name="Nishikawa T."/>
            <person name="Kadowaki K."/>
            <person name="Sugiura M."/>
            <person name="Burr B."/>
            <person name="Sasaki T."/>
        </authorList>
    </citation>
    <scope>NUCLEOTIDE SEQUENCE [LARGE SCALE GENOMIC DNA]</scope>
    <source>
        <strain evidence="3">cv. Nipponbare</strain>
    </source>
</reference>
<name>Q6K9A5_ORYSJ</name>
<reference evidence="1" key="1">
    <citation type="submission" date="2001-08" db="EMBL/GenBank/DDBJ databases">
        <title>Oryza sativa nipponbare(GA3) genomic DNA, chromosome 2, BAC clone:OJ1112_G06.</title>
        <authorList>
            <person name="Sasaki T."/>
            <person name="Matsumoto T."/>
            <person name="Yamamoto K."/>
        </authorList>
    </citation>
    <scope>NUCLEOTIDE SEQUENCE</scope>
</reference>
<gene>
    <name evidence="1" type="ORF">OJ1112_G06.11</name>
    <name evidence="2" type="ORF">OJ1520_C09.23</name>
</gene>
<sequence length="129" mass="13854">MDSHLPGNFTTEWSTRLLLLLSPYRRVPLWPRRPPPPPPTSPALVSSPASTGFILGYPPFLERVSLGSLSGSYSDGDLPDLLRPQFLLANLVSEAADARPPGASQDPAGSPLYRFFKFSSSPGFTAQGG</sequence>
<dbReference type="EMBL" id="AP003996">
    <property type="protein sequence ID" value="BAD19130.1"/>
    <property type="molecule type" value="Genomic_DNA"/>
</dbReference>
<proteinExistence type="predicted"/>
<dbReference type="Proteomes" id="UP000000763">
    <property type="component" value="Chromosome 2"/>
</dbReference>
<evidence type="ECO:0000313" key="1">
    <source>
        <dbReference type="EMBL" id="BAD19130.1"/>
    </source>
</evidence>
<reference evidence="2" key="2">
    <citation type="submission" date="2001-08" db="EMBL/GenBank/DDBJ databases">
        <title>Oryza sativa nipponbare(GA3) genomic DNA, chromosome 2, BAC clone:OJ1520_C09.</title>
        <authorList>
            <person name="Sasaki T."/>
            <person name="Matsumoto T."/>
            <person name="Yamamoto K."/>
        </authorList>
    </citation>
    <scope>NUCLEOTIDE SEQUENCE</scope>
</reference>
<dbReference type="AlphaFoldDB" id="Q6K9A5"/>
<evidence type="ECO:0000313" key="3">
    <source>
        <dbReference type="Proteomes" id="UP000000763"/>
    </source>
</evidence>